<dbReference type="SUPFAM" id="SSF48403">
    <property type="entry name" value="Ankyrin repeat"/>
    <property type="match status" value="2"/>
</dbReference>
<dbReference type="PROSITE" id="PS50088">
    <property type="entry name" value="ANK_REPEAT"/>
    <property type="match status" value="5"/>
</dbReference>
<name>A0AAV9Q1N3_9PEZI</name>
<dbReference type="PROSITE" id="PS50297">
    <property type="entry name" value="ANK_REP_REGION"/>
    <property type="match status" value="5"/>
</dbReference>
<dbReference type="Gene3D" id="1.25.40.20">
    <property type="entry name" value="Ankyrin repeat-containing domain"/>
    <property type="match status" value="3"/>
</dbReference>
<evidence type="ECO:0000313" key="5">
    <source>
        <dbReference type="Proteomes" id="UP001345827"/>
    </source>
</evidence>
<accession>A0AAV9Q1N3</accession>
<feature type="domain" description="Nephrocystin 3-like N-terminal" evidence="3">
    <location>
        <begin position="178"/>
        <end position="353"/>
    </location>
</feature>
<reference evidence="4 5" key="1">
    <citation type="submission" date="2023-06" db="EMBL/GenBank/DDBJ databases">
        <title>Black Yeasts Isolated from many extreme environments.</title>
        <authorList>
            <person name="Coleine C."/>
            <person name="Stajich J.E."/>
            <person name="Selbmann L."/>
        </authorList>
    </citation>
    <scope>NUCLEOTIDE SEQUENCE [LARGE SCALE GENOMIC DNA]</scope>
    <source>
        <strain evidence="4 5">CCFEE 5887</strain>
    </source>
</reference>
<dbReference type="InterPro" id="IPR056884">
    <property type="entry name" value="NPHP3-like_N"/>
</dbReference>
<feature type="repeat" description="ANK" evidence="2">
    <location>
        <begin position="1132"/>
        <end position="1155"/>
    </location>
</feature>
<comment type="caution">
    <text evidence="4">The sequence shown here is derived from an EMBL/GenBank/DDBJ whole genome shotgun (WGS) entry which is preliminary data.</text>
</comment>
<keyword evidence="2" id="KW-0040">ANK repeat</keyword>
<dbReference type="InterPro" id="IPR027417">
    <property type="entry name" value="P-loop_NTPase"/>
</dbReference>
<feature type="repeat" description="ANK" evidence="2">
    <location>
        <begin position="1031"/>
        <end position="1064"/>
    </location>
</feature>
<dbReference type="Pfam" id="PF12796">
    <property type="entry name" value="Ank_2"/>
    <property type="match status" value="3"/>
</dbReference>
<sequence length="1206" mass="136542">MAGILFFGTPHGGADPGGLVRNIAESIVRSLGWTVNQKIYDTLLPSSERLRQLRDEFGPIAHEKKWIIHCFQEEYPVKTLNGKVVEDSASCLNDATIETVQHIASNHMEMCRFSGINDPEYTKVAAAVERILASASNRTFADNDIILDEQQRRKYLEYLKFDRIDARHATIKTAHAKTCKWLLTRPEYRDWLDPTKSIEHSGFLWIKGKPGTGKSTIMKYAFTQTRKTMTDANHISFFFNARGEQLEKTTLGMYRSLLLQLLEALPSLHIVLNKTLAPQLNTAGEEISWNLEEIKAVFQAAVRGLGDRKVVCFIDALDECEEDDVRDMISFFEQVCEKAVDPLNQFFVCFSSRHYPHIAIAKCIELVLERQTGHQEDLAKYLDSELKIGSSRRSQDIEEEILERSSGIFLWVVLVAQILKREYDRGRVHALRKRLDEIPNGLHELFRDIITRDGRSVGELVLCLQWILYAKRPLKREELYSAVLTGVDPGSVSWWDPDATTPADMERFILDCSKGLAELTKTKDQTVQFIHESVRDFLFKENSLGQLQPGLTDNFAGISHDRLKECCQAYLGILLSESIFVEELPAAKSEKSVEMRQTMCEKWPLLDYAVKYIFEHADAAGQHEVSQDLYLERLLIPVHPYWETFNRSSWIYLNNILEPHHIRRYTSEASFLYIFAEKSLTSLIRTVLKETPNMDILGERHRFPLNAAIAQGNEDAIREFLRPAAALLPADRSPSFAQSSTTNGDQVDVASKLLLQKARNIASFKHSVFAWAVAHAQQNTIACLVATGKVDLNIDFKIPDQKMSYHVSLIVEDAQLVSLEIYMRGSHVRFSQLLSESVRISKGLWRLLWACYLMQNVFNIQDEPPKVPLKVLFDKAGVMEFLIHDKGLDPNQCDAKGKTCLIYALEIGLLSQIKFLLAKNCPHVNAADSTGKTVLHWAASNGHEDVVRTLLGHPSLDINTRQEGNTALHYAVSSGQKDIVGMLLGHPNLDLNQRNNDGKTALHSAVERGHEDVVRTLLEQLNLDRNQRNNDGETALHIAVHGGHEDVVRTLLEQPNLDINTQDRFGWTVLHHAVIWGQLGALKILLEQENFITIGANHWLSLSGNDLARTENLAQIPTLNRRVSDVNATDHLGKTALHWAVEQQHVTMVEILLRRADINIHITNEKGETPLEAGRRMSQIYSNQATAEIVAMLERKLSREMLGTAV</sequence>
<dbReference type="SMART" id="SM00248">
    <property type="entry name" value="ANK"/>
    <property type="match status" value="8"/>
</dbReference>
<evidence type="ECO:0000259" key="3">
    <source>
        <dbReference type="Pfam" id="PF24883"/>
    </source>
</evidence>
<feature type="repeat" description="ANK" evidence="2">
    <location>
        <begin position="963"/>
        <end position="996"/>
    </location>
</feature>
<dbReference type="AlphaFoldDB" id="A0AAV9Q1N3"/>
<evidence type="ECO:0000256" key="2">
    <source>
        <dbReference type="PROSITE-ProRule" id="PRU00023"/>
    </source>
</evidence>
<protein>
    <recommendedName>
        <fullName evidence="3">Nephrocystin 3-like N-terminal domain-containing protein</fullName>
    </recommendedName>
</protein>
<dbReference type="EMBL" id="JAXLQG010000017">
    <property type="protein sequence ID" value="KAK5531353.1"/>
    <property type="molecule type" value="Genomic_DNA"/>
</dbReference>
<evidence type="ECO:0000313" key="4">
    <source>
        <dbReference type="EMBL" id="KAK5531353.1"/>
    </source>
</evidence>
<dbReference type="InterPro" id="IPR002110">
    <property type="entry name" value="Ankyrin_rpt"/>
</dbReference>
<evidence type="ECO:0000256" key="1">
    <source>
        <dbReference type="ARBA" id="ARBA00022737"/>
    </source>
</evidence>
<gene>
    <name evidence="4" type="ORF">LTR25_008460</name>
</gene>
<dbReference type="Proteomes" id="UP001345827">
    <property type="component" value="Unassembled WGS sequence"/>
</dbReference>
<keyword evidence="5" id="KW-1185">Reference proteome</keyword>
<dbReference type="SUPFAM" id="SSF52540">
    <property type="entry name" value="P-loop containing nucleoside triphosphate hydrolases"/>
    <property type="match status" value="1"/>
</dbReference>
<dbReference type="InterPro" id="IPR036770">
    <property type="entry name" value="Ankyrin_rpt-contain_sf"/>
</dbReference>
<proteinExistence type="predicted"/>
<dbReference type="Gene3D" id="3.40.50.300">
    <property type="entry name" value="P-loop containing nucleotide triphosphate hydrolases"/>
    <property type="match status" value="1"/>
</dbReference>
<feature type="repeat" description="ANK" evidence="2">
    <location>
        <begin position="997"/>
        <end position="1019"/>
    </location>
</feature>
<keyword evidence="1" id="KW-0677">Repeat</keyword>
<dbReference type="PANTHER" id="PTHR10039">
    <property type="entry name" value="AMELOGENIN"/>
    <property type="match status" value="1"/>
</dbReference>
<dbReference type="Pfam" id="PF24883">
    <property type="entry name" value="NPHP3_N"/>
    <property type="match status" value="1"/>
</dbReference>
<organism evidence="4 5">
    <name type="scientific">Vermiconidia calcicola</name>
    <dbReference type="NCBI Taxonomy" id="1690605"/>
    <lineage>
        <taxon>Eukaryota</taxon>
        <taxon>Fungi</taxon>
        <taxon>Dikarya</taxon>
        <taxon>Ascomycota</taxon>
        <taxon>Pezizomycotina</taxon>
        <taxon>Dothideomycetes</taxon>
        <taxon>Dothideomycetidae</taxon>
        <taxon>Mycosphaerellales</taxon>
        <taxon>Extremaceae</taxon>
        <taxon>Vermiconidia</taxon>
    </lineage>
</organism>
<dbReference type="PANTHER" id="PTHR10039:SF5">
    <property type="entry name" value="NACHT DOMAIN-CONTAINING PROTEIN"/>
    <property type="match status" value="1"/>
</dbReference>
<feature type="repeat" description="ANK" evidence="2">
    <location>
        <begin position="930"/>
        <end position="951"/>
    </location>
</feature>